<dbReference type="Pfam" id="PF16220">
    <property type="entry name" value="DUF4880"/>
    <property type="match status" value="1"/>
</dbReference>
<evidence type="ECO:0000313" key="5">
    <source>
        <dbReference type="Proteomes" id="UP000811844"/>
    </source>
</evidence>
<organism evidence="4 5">
    <name type="scientific">Shewanella intestini</name>
    <dbReference type="NCBI Taxonomy" id="2017544"/>
    <lineage>
        <taxon>Bacteria</taxon>
        <taxon>Pseudomonadati</taxon>
        <taxon>Pseudomonadota</taxon>
        <taxon>Gammaproteobacteria</taxon>
        <taxon>Alteromonadales</taxon>
        <taxon>Shewanellaceae</taxon>
        <taxon>Shewanella</taxon>
    </lineage>
</organism>
<dbReference type="RefSeq" id="WP_153665228.1">
    <property type="nucleotide sequence ID" value="NZ_JAAIKR010000014.1"/>
</dbReference>
<dbReference type="InterPro" id="IPR012373">
    <property type="entry name" value="Ferrdict_sens_TM"/>
</dbReference>
<dbReference type="InterPro" id="IPR032623">
    <property type="entry name" value="FecR_N"/>
</dbReference>
<protein>
    <submittedName>
        <fullName evidence="4">DUF4880 domain-containing protein</fullName>
    </submittedName>
</protein>
<dbReference type="EMBL" id="JAAIKR010000014">
    <property type="protein sequence ID" value="MBR9728991.1"/>
    <property type="molecule type" value="Genomic_DNA"/>
</dbReference>
<name>A0ABS5I506_9GAMM</name>
<dbReference type="PANTHER" id="PTHR30273">
    <property type="entry name" value="PERIPLASMIC SIGNAL SENSOR AND SIGMA FACTOR ACTIVATOR FECR-RELATED"/>
    <property type="match status" value="1"/>
</dbReference>
<dbReference type="InterPro" id="IPR032508">
    <property type="entry name" value="FecR_C"/>
</dbReference>
<keyword evidence="5" id="KW-1185">Reference proteome</keyword>
<reference evidence="4 5" key="1">
    <citation type="submission" date="2020-02" db="EMBL/GenBank/DDBJ databases">
        <title>Shewanella WXL01 sp. nov., a marine bacterium isolated from green algae in Luhuitou Fringing Reef (Northern South China Sea).</title>
        <authorList>
            <person name="Wang X."/>
        </authorList>
    </citation>
    <scope>NUCLEOTIDE SEQUENCE [LARGE SCALE GENOMIC DNA]</scope>
    <source>
        <strain evidence="4 5">MCCC 1A01895</strain>
    </source>
</reference>
<proteinExistence type="predicted"/>
<evidence type="ECO:0000259" key="1">
    <source>
        <dbReference type="Pfam" id="PF04773"/>
    </source>
</evidence>
<dbReference type="Gene3D" id="3.55.50.30">
    <property type="match status" value="1"/>
</dbReference>
<sequence length="378" mass="42534">MKNILAFPSKHPFNKEVIEQEAVEWLVKLDSDIEPTDDELQALKQWMSRSPAHAQEIKSLNVFTNNLLILTELNIPLVKPEPKAPVIKRTLLSGRSWGVAASMMGFMLMLQQLLLPIAFFGEDIESSNGYYASAIGKHTSIPLQDGSTVVLNTNSRIKVDYTEGFRNIHLIQGEAHFEVAKNKQRPFRVFAGKGRVEALGTAFTVYLRKEDVEVLVTEGKVELAELNTTAQVAQSIDDTRSLDAQNQQDPALYLAIPVKQFGILEAGEGATMFVSHRSDVKASRVKVEAMDDKERQRRDSWRQGFVVFTGDTLDEVVAEISRYSPVEIEIIDPELKKIRIGGQFKIGDLESLFDTLEFNFGLNITRLKNRRIEISAKK</sequence>
<dbReference type="Pfam" id="PF04773">
    <property type="entry name" value="FecR"/>
    <property type="match status" value="1"/>
</dbReference>
<dbReference type="InterPro" id="IPR006860">
    <property type="entry name" value="FecR"/>
</dbReference>
<evidence type="ECO:0000259" key="2">
    <source>
        <dbReference type="Pfam" id="PF16220"/>
    </source>
</evidence>
<dbReference type="PIRSF" id="PIRSF018266">
    <property type="entry name" value="FecR"/>
    <property type="match status" value="1"/>
</dbReference>
<dbReference type="Proteomes" id="UP000811844">
    <property type="component" value="Unassembled WGS sequence"/>
</dbReference>
<comment type="caution">
    <text evidence="4">The sequence shown here is derived from an EMBL/GenBank/DDBJ whole genome shotgun (WGS) entry which is preliminary data.</text>
</comment>
<evidence type="ECO:0000259" key="3">
    <source>
        <dbReference type="Pfam" id="PF16344"/>
    </source>
</evidence>
<feature type="domain" description="Protein FecR C-terminal" evidence="3">
    <location>
        <begin position="307"/>
        <end position="374"/>
    </location>
</feature>
<feature type="domain" description="FecR protein" evidence="1">
    <location>
        <begin position="133"/>
        <end position="222"/>
    </location>
</feature>
<dbReference type="PANTHER" id="PTHR30273:SF2">
    <property type="entry name" value="PROTEIN FECR"/>
    <property type="match status" value="1"/>
</dbReference>
<evidence type="ECO:0000313" key="4">
    <source>
        <dbReference type="EMBL" id="MBR9728991.1"/>
    </source>
</evidence>
<accession>A0ABS5I506</accession>
<dbReference type="Pfam" id="PF16344">
    <property type="entry name" value="FecR_C"/>
    <property type="match status" value="1"/>
</dbReference>
<dbReference type="Gene3D" id="2.60.120.1440">
    <property type="match status" value="1"/>
</dbReference>
<gene>
    <name evidence="4" type="ORF">G3R48_13485</name>
</gene>
<feature type="domain" description="FecR N-terminal" evidence="2">
    <location>
        <begin position="20"/>
        <end position="55"/>
    </location>
</feature>